<protein>
    <submittedName>
        <fullName evidence="3">Glycosyl transferase</fullName>
    </submittedName>
</protein>
<evidence type="ECO:0000313" key="4">
    <source>
        <dbReference type="Proteomes" id="UP000054709"/>
    </source>
</evidence>
<evidence type="ECO:0000256" key="1">
    <source>
        <dbReference type="ARBA" id="ARBA00006739"/>
    </source>
</evidence>
<dbReference type="InterPro" id="IPR029044">
    <property type="entry name" value="Nucleotide-diphossugar_trans"/>
</dbReference>
<feature type="domain" description="Glycosyltransferase 2-like" evidence="2">
    <location>
        <begin position="5"/>
        <end position="153"/>
    </location>
</feature>
<dbReference type="OrthoDB" id="9815829at2"/>
<dbReference type="Proteomes" id="UP000054709">
    <property type="component" value="Unassembled WGS sequence"/>
</dbReference>
<proteinExistence type="inferred from homology"/>
<keyword evidence="4" id="KW-1185">Reference proteome</keyword>
<dbReference type="AlphaFoldDB" id="A0A0W1B3U9"/>
<dbReference type="SUPFAM" id="SSF53448">
    <property type="entry name" value="Nucleotide-diphospho-sugar transferases"/>
    <property type="match status" value="1"/>
</dbReference>
<comment type="similarity">
    <text evidence="1">Belongs to the glycosyltransferase 2 family.</text>
</comment>
<accession>A0A0W1B3U9</accession>
<dbReference type="PANTHER" id="PTHR22916:SF3">
    <property type="entry name" value="UDP-GLCNAC:BETAGAL BETA-1,3-N-ACETYLGLUCOSAMINYLTRANSFERASE-LIKE PROTEIN 1"/>
    <property type="match status" value="1"/>
</dbReference>
<evidence type="ECO:0000313" key="3">
    <source>
        <dbReference type="EMBL" id="KTD88198.1"/>
    </source>
</evidence>
<dbReference type="InterPro" id="IPR001173">
    <property type="entry name" value="Glyco_trans_2-like"/>
</dbReference>
<name>A0A0W1B3U9_9BACL</name>
<evidence type="ECO:0000259" key="2">
    <source>
        <dbReference type="Pfam" id="PF00535"/>
    </source>
</evidence>
<gene>
    <name evidence="3" type="ORF">UQ64_06825</name>
</gene>
<dbReference type="Gene3D" id="3.90.550.10">
    <property type="entry name" value="Spore Coat Polysaccharide Biosynthesis Protein SpsA, Chain A"/>
    <property type="match status" value="1"/>
</dbReference>
<organism evidence="3 4">
    <name type="scientific">Paenibacillus etheri</name>
    <dbReference type="NCBI Taxonomy" id="1306852"/>
    <lineage>
        <taxon>Bacteria</taxon>
        <taxon>Bacillati</taxon>
        <taxon>Bacillota</taxon>
        <taxon>Bacilli</taxon>
        <taxon>Bacillales</taxon>
        <taxon>Paenibacillaceae</taxon>
        <taxon>Paenibacillus</taxon>
    </lineage>
</organism>
<sequence length="295" mass="34146">MPKISVIMPVYNNAMYLQEAINTILWQTLNDLELIIIDDGSTDGSAGIIHDIKDTRVKKIFHTENMGIVTSLNQGLDLAQGKYIARMDSDDVAALNRLEMQAYFMDTNPTIDICGTGYTTNYLGPVKLNPMHHEEIKVWLLFHSCILHPSVMMRRSSIDRLGISYDYNYPHAEDYELWNRLSSSAKLANLPHNLMYYRPHEGQVSNKHRVIQDDSARRIRQRQLSQLGIQLSDNEYAIMVKLAEYRVNSEDFEDYRIAEGFANWLIDQNRQYQVFDQEALKMALSRCISRMPTNM</sequence>
<dbReference type="EMBL" id="LCZJ02000015">
    <property type="protein sequence ID" value="KTD88198.1"/>
    <property type="molecule type" value="Genomic_DNA"/>
</dbReference>
<dbReference type="Pfam" id="PF00535">
    <property type="entry name" value="Glycos_transf_2"/>
    <property type="match status" value="1"/>
</dbReference>
<reference evidence="3 4" key="1">
    <citation type="journal article" date="2015" name="Int. Biodeterior. Biodegradation">
        <title>Physiological and genetic screening methods for the isolation of methyl tert-butyl ether-degrading bacteria for bioremediation purposes.</title>
        <authorList>
            <person name="Guisado I.M."/>
            <person name="Purswani J."/>
            <person name="Gonzalez Lopez J."/>
            <person name="Pozo C."/>
        </authorList>
    </citation>
    <scope>NUCLEOTIDE SEQUENCE [LARGE SCALE GENOMIC DNA]</scope>
    <source>
        <strain evidence="3 4">SH7</strain>
    </source>
</reference>
<dbReference type="PANTHER" id="PTHR22916">
    <property type="entry name" value="GLYCOSYLTRANSFERASE"/>
    <property type="match status" value="1"/>
</dbReference>
<dbReference type="RefSeq" id="WP_060622135.1">
    <property type="nucleotide sequence ID" value="NZ_LCZJ02000015.1"/>
</dbReference>
<keyword evidence="3" id="KW-0808">Transferase</keyword>
<comment type="caution">
    <text evidence="3">The sequence shown here is derived from an EMBL/GenBank/DDBJ whole genome shotgun (WGS) entry which is preliminary data.</text>
</comment>
<dbReference type="GO" id="GO:0016758">
    <property type="term" value="F:hexosyltransferase activity"/>
    <property type="evidence" value="ECO:0007669"/>
    <property type="project" value="UniProtKB-ARBA"/>
</dbReference>